<dbReference type="Proteomes" id="UP000219636">
    <property type="component" value="Unassembled WGS sequence"/>
</dbReference>
<evidence type="ECO:0000313" key="11">
    <source>
        <dbReference type="Proteomes" id="UP000219636"/>
    </source>
</evidence>
<sequence>MTKVKKVILLFWLCTILSGCWDLKEVERMFYIHGLGVDYKDGLYEITFQLISFSNVAKTEQVNQDVIQSEVSTAKGKTPDEAIFDLYHAIDEVVYWGHLQFIVFSDEVLKEKRLDPVINMITRFRDTRYQTWVYSTDKSIEDFLLVTPLLKRSITLTKLADPLNSYDQASFVKPITLRQLIIELNEPNHEARMPAIKLKEDWKTQKGPDKSVEFEGYGVVSKLGFKGFIKDDDAHGIQWVMEETKRGQITTTTKGNQDLTIIIQNVKPKIIPIVNGDSVKFDIDVRLTGSLNDFIGDLKSDEIKEVIRKKVAEEILVSYKAALEKNIDIYRLSEVLYRDNVKLWKKIHKDGIIPLTEDSIRNINIKVEKLDTGRKSFEDTIE</sequence>
<keyword evidence="3" id="KW-0309">Germination</keyword>
<evidence type="ECO:0000256" key="2">
    <source>
        <dbReference type="ARBA" id="ARBA00007886"/>
    </source>
</evidence>
<dbReference type="InterPro" id="IPR046953">
    <property type="entry name" value="Spore_GerAC-like_C"/>
</dbReference>
<evidence type="ECO:0000256" key="6">
    <source>
        <dbReference type="ARBA" id="ARBA00023139"/>
    </source>
</evidence>
<comment type="subcellular location">
    <subcellularLocation>
        <location evidence="1">Membrane</location>
        <topology evidence="1">Lipid-anchor</topology>
    </subcellularLocation>
</comment>
<name>A0A285T3K5_9BACL</name>
<proteinExistence type="inferred from homology"/>
<evidence type="ECO:0000256" key="1">
    <source>
        <dbReference type="ARBA" id="ARBA00004635"/>
    </source>
</evidence>
<feature type="domain" description="Spore germination GerAC-like C-terminal" evidence="8">
    <location>
        <begin position="216"/>
        <end position="350"/>
    </location>
</feature>
<keyword evidence="11" id="KW-1185">Reference proteome</keyword>
<dbReference type="AlphaFoldDB" id="A0A285T3K5"/>
<dbReference type="PANTHER" id="PTHR35789:SF1">
    <property type="entry name" value="SPORE GERMINATION PROTEIN B3"/>
    <property type="match status" value="1"/>
</dbReference>
<keyword evidence="7" id="KW-0449">Lipoprotein</keyword>
<evidence type="ECO:0000256" key="5">
    <source>
        <dbReference type="ARBA" id="ARBA00023136"/>
    </source>
</evidence>
<dbReference type="PANTHER" id="PTHR35789">
    <property type="entry name" value="SPORE GERMINATION PROTEIN B3"/>
    <property type="match status" value="1"/>
</dbReference>
<dbReference type="Pfam" id="PF25198">
    <property type="entry name" value="Spore_GerAC_N"/>
    <property type="match status" value="1"/>
</dbReference>
<dbReference type="GO" id="GO:0016020">
    <property type="term" value="C:membrane"/>
    <property type="evidence" value="ECO:0007669"/>
    <property type="project" value="UniProtKB-SubCell"/>
</dbReference>
<protein>
    <submittedName>
        <fullName evidence="10">Ger(X)C family germination protein</fullName>
    </submittedName>
</protein>
<dbReference type="PROSITE" id="PS51257">
    <property type="entry name" value="PROKAR_LIPOPROTEIN"/>
    <property type="match status" value="1"/>
</dbReference>
<dbReference type="OrthoDB" id="2380468at2"/>
<dbReference type="Gene3D" id="3.30.300.210">
    <property type="entry name" value="Nutrient germinant receptor protein C, domain 3"/>
    <property type="match status" value="1"/>
</dbReference>
<keyword evidence="6" id="KW-0564">Palmitate</keyword>
<dbReference type="InterPro" id="IPR057336">
    <property type="entry name" value="GerAC_N"/>
</dbReference>
<dbReference type="Pfam" id="PF05504">
    <property type="entry name" value="Spore_GerAC"/>
    <property type="match status" value="1"/>
</dbReference>
<evidence type="ECO:0000313" key="10">
    <source>
        <dbReference type="EMBL" id="SOC15901.1"/>
    </source>
</evidence>
<evidence type="ECO:0000259" key="8">
    <source>
        <dbReference type="Pfam" id="PF05504"/>
    </source>
</evidence>
<dbReference type="InterPro" id="IPR008844">
    <property type="entry name" value="Spore_GerAC-like"/>
</dbReference>
<keyword evidence="5" id="KW-0472">Membrane</keyword>
<evidence type="ECO:0000256" key="4">
    <source>
        <dbReference type="ARBA" id="ARBA00022729"/>
    </source>
</evidence>
<dbReference type="InterPro" id="IPR038501">
    <property type="entry name" value="Spore_GerAC_C_sf"/>
</dbReference>
<reference evidence="11" key="1">
    <citation type="submission" date="2017-08" db="EMBL/GenBank/DDBJ databases">
        <authorList>
            <person name="Varghese N."/>
            <person name="Submissions S."/>
        </authorList>
    </citation>
    <scope>NUCLEOTIDE SEQUENCE [LARGE SCALE GENOMIC DNA]</scope>
    <source>
        <strain evidence="11">JC22</strain>
    </source>
</reference>
<keyword evidence="4" id="KW-0732">Signal</keyword>
<evidence type="ECO:0000259" key="9">
    <source>
        <dbReference type="Pfam" id="PF25198"/>
    </source>
</evidence>
<evidence type="ECO:0000256" key="3">
    <source>
        <dbReference type="ARBA" id="ARBA00022544"/>
    </source>
</evidence>
<gene>
    <name evidence="10" type="ORF">SAMN05880501_108162</name>
</gene>
<evidence type="ECO:0000256" key="7">
    <source>
        <dbReference type="ARBA" id="ARBA00023288"/>
    </source>
</evidence>
<dbReference type="EMBL" id="OBMQ01000008">
    <property type="protein sequence ID" value="SOC15901.1"/>
    <property type="molecule type" value="Genomic_DNA"/>
</dbReference>
<comment type="similarity">
    <text evidence="2">Belongs to the GerABKC lipoprotein family.</text>
</comment>
<dbReference type="RefSeq" id="WP_097074091.1">
    <property type="nucleotide sequence ID" value="NZ_OBMQ01000008.1"/>
</dbReference>
<feature type="domain" description="Spore germination protein N-terminal" evidence="9">
    <location>
        <begin position="22"/>
        <end position="197"/>
    </location>
</feature>
<dbReference type="GO" id="GO:0009847">
    <property type="term" value="P:spore germination"/>
    <property type="evidence" value="ECO:0007669"/>
    <property type="project" value="InterPro"/>
</dbReference>
<organism evidence="10 11">
    <name type="scientific">Ureibacillus xyleni</name>
    <dbReference type="NCBI Taxonomy" id="614648"/>
    <lineage>
        <taxon>Bacteria</taxon>
        <taxon>Bacillati</taxon>
        <taxon>Bacillota</taxon>
        <taxon>Bacilli</taxon>
        <taxon>Bacillales</taxon>
        <taxon>Caryophanaceae</taxon>
        <taxon>Ureibacillus</taxon>
    </lineage>
</organism>
<dbReference type="NCBIfam" id="TIGR02887">
    <property type="entry name" value="spore_ger_x_C"/>
    <property type="match status" value="1"/>
</dbReference>
<accession>A0A285T3K5</accession>